<evidence type="ECO:0000313" key="2">
    <source>
        <dbReference type="Proteomes" id="UP000247814"/>
    </source>
</evidence>
<proteinExistence type="predicted"/>
<dbReference type="AlphaFoldDB" id="A0A318QH68"/>
<keyword evidence="2" id="KW-1185">Reference proteome</keyword>
<reference evidence="1 2" key="1">
    <citation type="submission" date="2017-07" db="EMBL/GenBank/DDBJ databases">
        <title>A draft genome sequence of Komagataeibacter sucrofermentans LMG 18788.</title>
        <authorList>
            <person name="Skraban J."/>
            <person name="Cleenwerck I."/>
            <person name="Vandamme P."/>
            <person name="Trcek J."/>
        </authorList>
    </citation>
    <scope>NUCLEOTIDE SEQUENCE [LARGE SCALE GENOMIC DNA]</scope>
    <source>
        <strain evidence="1 2">LMG 18788</strain>
    </source>
</reference>
<organism evidence="1 2">
    <name type="scientific">Komagataeibacter sucrofermentans</name>
    <dbReference type="NCBI Taxonomy" id="1053551"/>
    <lineage>
        <taxon>Bacteria</taxon>
        <taxon>Pseudomonadati</taxon>
        <taxon>Pseudomonadota</taxon>
        <taxon>Alphaproteobacteria</taxon>
        <taxon>Acetobacterales</taxon>
        <taxon>Acetobacteraceae</taxon>
        <taxon>Komagataeibacter</taxon>
    </lineage>
</organism>
<protein>
    <submittedName>
        <fullName evidence="1">Uncharacterized protein</fullName>
    </submittedName>
</protein>
<gene>
    <name evidence="1" type="ORF">CFR77_11335</name>
</gene>
<accession>A0A318QH68</accession>
<dbReference type="Proteomes" id="UP000247814">
    <property type="component" value="Unassembled WGS sequence"/>
</dbReference>
<dbReference type="OrthoDB" id="7278892at2"/>
<comment type="caution">
    <text evidence="1">The sequence shown here is derived from an EMBL/GenBank/DDBJ whole genome shotgun (WGS) entry which is preliminary data.</text>
</comment>
<evidence type="ECO:0000313" key="1">
    <source>
        <dbReference type="EMBL" id="PYD78435.1"/>
    </source>
</evidence>
<sequence>MGKVVVFRNTARRDESWAVEARTGRETRIASIYATRAAAEADCVWRNSQVAAYRAFLERNAVAVPHYSIRPYRRADLPRAWRPLPALGFLHGQCRS</sequence>
<dbReference type="EMBL" id="NKUA01000014">
    <property type="protein sequence ID" value="PYD78435.1"/>
    <property type="molecule type" value="Genomic_DNA"/>
</dbReference>
<dbReference type="RefSeq" id="WP_110569658.1">
    <property type="nucleotide sequence ID" value="NZ_CP137147.1"/>
</dbReference>
<name>A0A318QH68_9PROT</name>